<dbReference type="InterPro" id="IPR010259">
    <property type="entry name" value="S8pro/Inhibitor_I9"/>
</dbReference>
<dbReference type="PROSITE" id="PS00136">
    <property type="entry name" value="SUBTILASE_ASP"/>
    <property type="match status" value="1"/>
</dbReference>
<organism evidence="10 11">
    <name type="scientific">Oceanobacillus chungangensis</name>
    <dbReference type="NCBI Taxonomy" id="1229152"/>
    <lineage>
        <taxon>Bacteria</taxon>
        <taxon>Bacillati</taxon>
        <taxon>Bacillota</taxon>
        <taxon>Bacilli</taxon>
        <taxon>Bacillales</taxon>
        <taxon>Bacillaceae</taxon>
        <taxon>Oceanobacillus</taxon>
    </lineage>
</organism>
<dbReference type="Gene3D" id="3.40.50.200">
    <property type="entry name" value="Peptidase S8/S53 domain"/>
    <property type="match status" value="1"/>
</dbReference>
<dbReference type="InterPro" id="IPR023828">
    <property type="entry name" value="Peptidase_S8_Ser-AS"/>
</dbReference>
<evidence type="ECO:0000313" key="10">
    <source>
        <dbReference type="EMBL" id="RDW20894.1"/>
    </source>
</evidence>
<dbReference type="InterPro" id="IPR050131">
    <property type="entry name" value="Peptidase_S8_subtilisin-like"/>
</dbReference>
<dbReference type="AlphaFoldDB" id="A0A3D8PY02"/>
<evidence type="ECO:0000256" key="6">
    <source>
        <dbReference type="PROSITE-ProRule" id="PRU01240"/>
    </source>
</evidence>
<evidence type="ECO:0000256" key="7">
    <source>
        <dbReference type="RuleBase" id="RU003355"/>
    </source>
</evidence>
<dbReference type="PRINTS" id="PR00723">
    <property type="entry name" value="SUBTILISIN"/>
</dbReference>
<dbReference type="RefSeq" id="WP_115748392.1">
    <property type="nucleotide sequence ID" value="NZ_PIOD01000004.1"/>
</dbReference>
<evidence type="ECO:0000256" key="1">
    <source>
        <dbReference type="ARBA" id="ARBA00011073"/>
    </source>
</evidence>
<dbReference type="Proteomes" id="UP000256520">
    <property type="component" value="Unassembled WGS sequence"/>
</dbReference>
<name>A0A3D8PY02_9BACI</name>
<proteinExistence type="inferred from homology"/>
<dbReference type="InterPro" id="IPR022398">
    <property type="entry name" value="Peptidase_S8_His-AS"/>
</dbReference>
<dbReference type="OrthoDB" id="9798386at2"/>
<gene>
    <name evidence="10" type="ORF">CWR45_03330</name>
</gene>
<dbReference type="PROSITE" id="PS00137">
    <property type="entry name" value="SUBTILASE_HIS"/>
    <property type="match status" value="1"/>
</dbReference>
<evidence type="ECO:0000313" key="11">
    <source>
        <dbReference type="Proteomes" id="UP000256520"/>
    </source>
</evidence>
<dbReference type="PANTHER" id="PTHR43806">
    <property type="entry name" value="PEPTIDASE S8"/>
    <property type="match status" value="1"/>
</dbReference>
<protein>
    <submittedName>
        <fullName evidence="10">Serine protease</fullName>
    </submittedName>
</protein>
<comment type="caution">
    <text evidence="10">The sequence shown here is derived from an EMBL/GenBank/DDBJ whole genome shotgun (WGS) entry which is preliminary data.</text>
</comment>
<evidence type="ECO:0000256" key="5">
    <source>
        <dbReference type="PIRSR" id="PIRSR615500-1"/>
    </source>
</evidence>
<dbReference type="Pfam" id="PF05922">
    <property type="entry name" value="Inhibitor_I9"/>
    <property type="match status" value="1"/>
</dbReference>
<evidence type="ECO:0000259" key="8">
    <source>
        <dbReference type="Pfam" id="PF00082"/>
    </source>
</evidence>
<evidence type="ECO:0000256" key="4">
    <source>
        <dbReference type="ARBA" id="ARBA00022825"/>
    </source>
</evidence>
<keyword evidence="11" id="KW-1185">Reference proteome</keyword>
<dbReference type="PROSITE" id="PS00138">
    <property type="entry name" value="SUBTILASE_SER"/>
    <property type="match status" value="1"/>
</dbReference>
<dbReference type="GO" id="GO:0004252">
    <property type="term" value="F:serine-type endopeptidase activity"/>
    <property type="evidence" value="ECO:0007669"/>
    <property type="project" value="UniProtKB-UniRule"/>
</dbReference>
<dbReference type="EMBL" id="PIOD01000004">
    <property type="protein sequence ID" value="RDW20894.1"/>
    <property type="molecule type" value="Genomic_DNA"/>
</dbReference>
<dbReference type="InterPro" id="IPR000209">
    <property type="entry name" value="Peptidase_S8/S53_dom"/>
</dbReference>
<keyword evidence="4 6" id="KW-0720">Serine protease</keyword>
<dbReference type="Pfam" id="PF00082">
    <property type="entry name" value="Peptidase_S8"/>
    <property type="match status" value="1"/>
</dbReference>
<evidence type="ECO:0000259" key="9">
    <source>
        <dbReference type="Pfam" id="PF05922"/>
    </source>
</evidence>
<keyword evidence="2 6" id="KW-0645">Protease</keyword>
<dbReference type="InterPro" id="IPR036852">
    <property type="entry name" value="Peptidase_S8/S53_dom_sf"/>
</dbReference>
<dbReference type="GO" id="GO:0006508">
    <property type="term" value="P:proteolysis"/>
    <property type="evidence" value="ECO:0007669"/>
    <property type="project" value="UniProtKB-KW"/>
</dbReference>
<reference evidence="11" key="1">
    <citation type="submission" date="2017-11" db="EMBL/GenBank/DDBJ databases">
        <authorList>
            <person name="Zhu W."/>
        </authorList>
    </citation>
    <scope>NUCLEOTIDE SEQUENCE [LARGE SCALE GENOMIC DNA]</scope>
    <source>
        <strain evidence="11">CAU 1051</strain>
    </source>
</reference>
<dbReference type="InterPro" id="IPR023827">
    <property type="entry name" value="Peptidase_S8_Asp-AS"/>
</dbReference>
<evidence type="ECO:0000256" key="2">
    <source>
        <dbReference type="ARBA" id="ARBA00022670"/>
    </source>
</evidence>
<dbReference type="PANTHER" id="PTHR43806:SF65">
    <property type="entry name" value="SERINE PROTEASE APRX"/>
    <property type="match status" value="1"/>
</dbReference>
<feature type="active site" description="Charge relay system" evidence="5 6">
    <location>
        <position position="175"/>
    </location>
</feature>
<dbReference type="PROSITE" id="PS51892">
    <property type="entry name" value="SUBTILASE"/>
    <property type="match status" value="1"/>
</dbReference>
<dbReference type="InterPro" id="IPR015500">
    <property type="entry name" value="Peptidase_S8_subtilisin-rel"/>
</dbReference>
<evidence type="ECO:0000256" key="3">
    <source>
        <dbReference type="ARBA" id="ARBA00022801"/>
    </source>
</evidence>
<feature type="active site" description="Charge relay system" evidence="5 6">
    <location>
        <position position="367"/>
    </location>
</feature>
<feature type="domain" description="Inhibitor I9" evidence="9">
    <location>
        <begin position="67"/>
        <end position="108"/>
    </location>
</feature>
<dbReference type="CDD" id="cd07487">
    <property type="entry name" value="Peptidases_S8_1"/>
    <property type="match status" value="1"/>
</dbReference>
<sequence length="434" mass="47237">MSNRKKIWFEDVERKLDPGLVEQLRNSRKVNKNVTSNNEIPIIVYLKKNCNQDKKNDLLKVCNVDSQNKLGKELHSINGVKGHLTPDKIKKIKDHEAVDRIFYDRIVTSYLDIACEQIGAVKVRERLDLTGNGVTIAVIDTGIHPHEDLTSPNNRIIAFHDLINGKSEPYDDNGHGTHCAGDAAGNGSLSNGKYIGPAPEASIIGIKVLDEQGSGRLSTIIEGLEWCMDHKEEYNIRIISLSLGAPAYESFRVDPLSIAAQAAWHQGIVVCAAAGNSGPAASTISTPAIDPFIITVGSTDDQNTLERTDDIIADYSSRGPTIDTLIKPDIYAPGTNIISLLATGSAIESQLPEMIIDENYIQLSGTSMATPICAGIIALMLEANPNLSPNDIKSILKATSHPTLDDVWGYIEAENAVEMAKYYLQIPTEAVQES</sequence>
<feature type="domain" description="Peptidase S8/S53" evidence="8">
    <location>
        <begin position="131"/>
        <end position="400"/>
    </location>
</feature>
<feature type="active site" description="Charge relay system" evidence="5 6">
    <location>
        <position position="140"/>
    </location>
</feature>
<comment type="similarity">
    <text evidence="1 6 7">Belongs to the peptidase S8 family.</text>
</comment>
<dbReference type="SUPFAM" id="SSF52743">
    <property type="entry name" value="Subtilisin-like"/>
    <property type="match status" value="1"/>
</dbReference>
<keyword evidence="3 6" id="KW-0378">Hydrolase</keyword>
<accession>A0A3D8PY02</accession>